<comment type="caution">
    <text evidence="1">The sequence shown here is derived from an EMBL/GenBank/DDBJ whole genome shotgun (WGS) entry which is preliminary data.</text>
</comment>
<dbReference type="Proteomes" id="UP001140096">
    <property type="component" value="Unassembled WGS sequence"/>
</dbReference>
<gene>
    <name evidence="1" type="ORF">H4S07_001648</name>
</gene>
<keyword evidence="2" id="KW-1185">Reference proteome</keyword>
<proteinExistence type="predicted"/>
<protein>
    <submittedName>
        <fullName evidence="1">Uncharacterized protein</fullName>
    </submittedName>
</protein>
<evidence type="ECO:0000313" key="2">
    <source>
        <dbReference type="Proteomes" id="UP001140096"/>
    </source>
</evidence>
<dbReference type="EMBL" id="JANBUP010000298">
    <property type="protein sequence ID" value="KAJ2812068.1"/>
    <property type="molecule type" value="Genomic_DNA"/>
</dbReference>
<accession>A0ACC1LNN9</accession>
<sequence length="108" mass="12499">LIRVFRAAEAAEQLTPLNTSLKLLRVWPSRYYMSRGDTFPRTLARSPVSFYFNLFVELVCRLPALEIMRVNISPMDWLHSTIQALLDSGIASEQIEHLRRLQIRPVAD</sequence>
<evidence type="ECO:0000313" key="1">
    <source>
        <dbReference type="EMBL" id="KAJ2812068.1"/>
    </source>
</evidence>
<organism evidence="1 2">
    <name type="scientific">Coemansia furcata</name>
    <dbReference type="NCBI Taxonomy" id="417177"/>
    <lineage>
        <taxon>Eukaryota</taxon>
        <taxon>Fungi</taxon>
        <taxon>Fungi incertae sedis</taxon>
        <taxon>Zoopagomycota</taxon>
        <taxon>Kickxellomycotina</taxon>
        <taxon>Kickxellomycetes</taxon>
        <taxon>Kickxellales</taxon>
        <taxon>Kickxellaceae</taxon>
        <taxon>Coemansia</taxon>
    </lineage>
</organism>
<feature type="non-terminal residue" evidence="1">
    <location>
        <position position="1"/>
    </location>
</feature>
<name>A0ACC1LNN9_9FUNG</name>
<reference evidence="1" key="1">
    <citation type="submission" date="2022-07" db="EMBL/GenBank/DDBJ databases">
        <title>Phylogenomic reconstructions and comparative analyses of Kickxellomycotina fungi.</title>
        <authorList>
            <person name="Reynolds N.K."/>
            <person name="Stajich J.E."/>
            <person name="Barry K."/>
            <person name="Grigoriev I.V."/>
            <person name="Crous P."/>
            <person name="Smith M.E."/>
        </authorList>
    </citation>
    <scope>NUCLEOTIDE SEQUENCE</scope>
    <source>
        <strain evidence="1">CBS 102833</strain>
    </source>
</reference>